<proteinExistence type="predicted"/>
<dbReference type="Proteomes" id="UP000004221">
    <property type="component" value="Unassembled WGS sequence"/>
</dbReference>
<sequence>MILAVLPHQALVFLADDPHGLPALKADRVHNPMASLDLTALLVFRALAEDRLLLRSAGAVLPARAHR</sequence>
<comment type="caution">
    <text evidence="1">The sequence shown here is derived from an EMBL/GenBank/DDBJ whole genome shotgun (WGS) entry which is preliminary data.</text>
</comment>
<protein>
    <submittedName>
        <fullName evidence="1">Uncharacterized protein</fullName>
    </submittedName>
</protein>
<name>I4EKG8_9BACT</name>
<evidence type="ECO:0000313" key="2">
    <source>
        <dbReference type="Proteomes" id="UP000004221"/>
    </source>
</evidence>
<dbReference type="EMBL" id="CAGS01000401">
    <property type="protein sequence ID" value="CCF85180.1"/>
    <property type="molecule type" value="Genomic_DNA"/>
</dbReference>
<dbReference type="AlphaFoldDB" id="I4EKG8"/>
<organism evidence="1 2">
    <name type="scientific">Nitrolancea hollandica Lb</name>
    <dbReference type="NCBI Taxonomy" id="1129897"/>
    <lineage>
        <taxon>Bacteria</taxon>
        <taxon>Pseudomonadati</taxon>
        <taxon>Thermomicrobiota</taxon>
        <taxon>Thermomicrobia</taxon>
        <taxon>Sphaerobacterales</taxon>
        <taxon>Sphaerobacterineae</taxon>
        <taxon>Sphaerobacteraceae</taxon>
        <taxon>Nitrolancea</taxon>
    </lineage>
</organism>
<evidence type="ECO:0000313" key="1">
    <source>
        <dbReference type="EMBL" id="CCF85180.1"/>
    </source>
</evidence>
<gene>
    <name evidence="1" type="ORF">NITHO_460016</name>
</gene>
<accession>I4EKG8</accession>
<reference evidence="1 2" key="1">
    <citation type="journal article" date="2012" name="ISME J.">
        <title>Nitrification expanded: discovery, physiology and genomics of a nitrite-oxidizing bacterium from the phylum Chloroflexi.</title>
        <authorList>
            <person name="Sorokin D.Y."/>
            <person name="Lucker S."/>
            <person name="Vejmelkova D."/>
            <person name="Kostrikina N.A."/>
            <person name="Kleerebezem R."/>
            <person name="Rijpstra W.I."/>
            <person name="Damste J.S."/>
            <person name="Le Paslier D."/>
            <person name="Muyzer G."/>
            <person name="Wagner M."/>
            <person name="van Loosdrecht M.C."/>
            <person name="Daims H."/>
        </authorList>
    </citation>
    <scope>NUCLEOTIDE SEQUENCE [LARGE SCALE GENOMIC DNA]</scope>
    <source>
        <strain evidence="2">none</strain>
    </source>
</reference>
<keyword evidence="2" id="KW-1185">Reference proteome</keyword>